<keyword evidence="3" id="KW-1185">Reference proteome</keyword>
<sequence>MNSQMLGSTIAAIRKEKGMSQKQLADGICTQGAISQIEKGDMIPKIDTLYYLALRLDTPLTLFIDVFIEPDFEARDQVVSQIEAAARERKHEEIYELIEKLRAESAIEDASLDCYLTWFHTVSSYYTGRIDTREAIHRLRYLLEEGDDTEIRRHHLHLRIMNTLAYLHAFEGRPLQTIYYQDRILTTRVRTKSAANELDYDAFLIRVMYNKAKTLYDMGEIDQAQQVISRAIERSIEQENMSMLGQLYYYRGQCLERTAPGEKTEIEEAYQRALLFFEILNKRQYTKLLWEQKAQYLV</sequence>
<dbReference type="PANTHER" id="PTHR37038:SF14">
    <property type="entry name" value="TRANSCRIPTIONAL ACTIVATOR"/>
    <property type="match status" value="1"/>
</dbReference>
<dbReference type="InterPro" id="IPR001387">
    <property type="entry name" value="Cro/C1-type_HTH"/>
</dbReference>
<dbReference type="InterPro" id="IPR053163">
    <property type="entry name" value="HTH-type_regulator_Rgg"/>
</dbReference>
<dbReference type="InterPro" id="IPR011990">
    <property type="entry name" value="TPR-like_helical_dom_sf"/>
</dbReference>
<comment type="caution">
    <text evidence="2">The sequence shown here is derived from an EMBL/GenBank/DDBJ whole genome shotgun (WGS) entry which is preliminary data.</text>
</comment>
<evidence type="ECO:0000313" key="3">
    <source>
        <dbReference type="Proteomes" id="UP001595896"/>
    </source>
</evidence>
<feature type="domain" description="HTH cro/C1-type" evidence="1">
    <location>
        <begin position="10"/>
        <end position="63"/>
    </location>
</feature>
<evidence type="ECO:0000259" key="1">
    <source>
        <dbReference type="PROSITE" id="PS50943"/>
    </source>
</evidence>
<dbReference type="InterPro" id="IPR010982">
    <property type="entry name" value="Lambda_DNA-bd_dom_sf"/>
</dbReference>
<dbReference type="Proteomes" id="UP001595896">
    <property type="component" value="Unassembled WGS sequence"/>
</dbReference>
<organism evidence="2 3">
    <name type="scientific">Bacillus daqingensis</name>
    <dbReference type="NCBI Taxonomy" id="872396"/>
    <lineage>
        <taxon>Bacteria</taxon>
        <taxon>Bacillati</taxon>
        <taxon>Bacillota</taxon>
        <taxon>Bacilli</taxon>
        <taxon>Bacillales</taxon>
        <taxon>Bacillaceae</taxon>
        <taxon>Bacillus</taxon>
    </lineage>
</organism>
<dbReference type="Gene3D" id="1.25.40.10">
    <property type="entry name" value="Tetratricopeptide repeat domain"/>
    <property type="match status" value="1"/>
</dbReference>
<gene>
    <name evidence="2" type="ORF">ACFO4L_05430</name>
</gene>
<dbReference type="SUPFAM" id="SSF48452">
    <property type="entry name" value="TPR-like"/>
    <property type="match status" value="1"/>
</dbReference>
<accession>A0ABV9NVP5</accession>
<proteinExistence type="predicted"/>
<dbReference type="Pfam" id="PF01381">
    <property type="entry name" value="HTH_3"/>
    <property type="match status" value="1"/>
</dbReference>
<dbReference type="Pfam" id="PF18768">
    <property type="entry name" value="RNPP_C"/>
    <property type="match status" value="1"/>
</dbReference>
<dbReference type="EMBL" id="JBHSGK010000004">
    <property type="protein sequence ID" value="MFC4736024.1"/>
    <property type="molecule type" value="Genomic_DNA"/>
</dbReference>
<dbReference type="RefSeq" id="WP_377908683.1">
    <property type="nucleotide sequence ID" value="NZ_JBHSGK010000004.1"/>
</dbReference>
<dbReference type="PANTHER" id="PTHR37038">
    <property type="entry name" value="TRANSCRIPTIONAL REGULATOR-RELATED"/>
    <property type="match status" value="1"/>
</dbReference>
<evidence type="ECO:0000313" key="2">
    <source>
        <dbReference type="EMBL" id="MFC4736024.1"/>
    </source>
</evidence>
<dbReference type="SMART" id="SM00530">
    <property type="entry name" value="HTH_XRE"/>
    <property type="match status" value="1"/>
</dbReference>
<dbReference type="SUPFAM" id="SSF47413">
    <property type="entry name" value="lambda repressor-like DNA-binding domains"/>
    <property type="match status" value="1"/>
</dbReference>
<name>A0ABV9NVP5_9BACI</name>
<dbReference type="InterPro" id="IPR041315">
    <property type="entry name" value="PlcR_TPR"/>
</dbReference>
<dbReference type="PROSITE" id="PS50943">
    <property type="entry name" value="HTH_CROC1"/>
    <property type="match status" value="1"/>
</dbReference>
<dbReference type="CDD" id="cd00093">
    <property type="entry name" value="HTH_XRE"/>
    <property type="match status" value="1"/>
</dbReference>
<reference evidence="3" key="1">
    <citation type="journal article" date="2019" name="Int. J. Syst. Evol. Microbiol.">
        <title>The Global Catalogue of Microorganisms (GCM) 10K type strain sequencing project: providing services to taxonomists for standard genome sequencing and annotation.</title>
        <authorList>
            <consortium name="The Broad Institute Genomics Platform"/>
            <consortium name="The Broad Institute Genome Sequencing Center for Infectious Disease"/>
            <person name="Wu L."/>
            <person name="Ma J."/>
        </authorList>
    </citation>
    <scope>NUCLEOTIDE SEQUENCE [LARGE SCALE GENOMIC DNA]</scope>
    <source>
        <strain evidence="3">JCM 12165</strain>
    </source>
</reference>
<protein>
    <submittedName>
        <fullName evidence="2">Helix-turn-helix domain-containing protein</fullName>
    </submittedName>
</protein>